<dbReference type="GO" id="GO:0016758">
    <property type="term" value="F:hexosyltransferase activity"/>
    <property type="evidence" value="ECO:0007669"/>
    <property type="project" value="UniProtKB-ARBA"/>
</dbReference>
<protein>
    <submittedName>
        <fullName evidence="2">Glycosyltransferase family 2 protein</fullName>
    </submittedName>
</protein>
<dbReference type="SUPFAM" id="SSF53448">
    <property type="entry name" value="Nucleotide-diphospho-sugar transferases"/>
    <property type="match status" value="1"/>
</dbReference>
<feature type="domain" description="Glycosyltransferase 2-like" evidence="1">
    <location>
        <begin position="3"/>
        <end position="148"/>
    </location>
</feature>
<proteinExistence type="predicted"/>
<dbReference type="EMBL" id="QPKV01000015">
    <property type="protein sequence ID" value="RDC54266.1"/>
    <property type="molecule type" value="Genomic_DNA"/>
</dbReference>
<dbReference type="Proteomes" id="UP000253961">
    <property type="component" value="Unassembled WGS sequence"/>
</dbReference>
<dbReference type="RefSeq" id="WP_115404925.1">
    <property type="nucleotide sequence ID" value="NZ_QPKV01000015.1"/>
</dbReference>
<sequence length="319" mass="37353">MVSFIIPSYNRNSYLIQLLESVISQDYKNIEIIVVDDNSSDETESTMRNYAEQYPFIHYYRNKKNMGCGFNRGFGFNQSKGEYIVFADDDDYYTDNAFLSKCIKIFEQYDDLSFVSGLTYILIEKTGQKKKIPMNIRGYMEKAKYLENFSFKYSKPQSTFPTLFKRKSLELAGVKEMEMVNDVSIYMRMLLYGGAYILDDFIGVYRVHDNNITKSLTSDFIIENLDEKKYIFGKGKDQNVISDKNWMTKQFFLTISYFFSYSKTNISDLRKILKWGNENLSAEDAPKTAIIKSYLKGSFKKNLLFPAKQFVKKILKPKK</sequence>
<name>A0A369PUF2_9SPHI</name>
<dbReference type="Pfam" id="PF00535">
    <property type="entry name" value="Glycos_transf_2"/>
    <property type="match status" value="1"/>
</dbReference>
<dbReference type="OrthoDB" id="9770457at2"/>
<evidence type="ECO:0000313" key="3">
    <source>
        <dbReference type="Proteomes" id="UP000253961"/>
    </source>
</evidence>
<dbReference type="PANTHER" id="PTHR22916">
    <property type="entry name" value="GLYCOSYLTRANSFERASE"/>
    <property type="match status" value="1"/>
</dbReference>
<comment type="caution">
    <text evidence="2">The sequence shown here is derived from an EMBL/GenBank/DDBJ whole genome shotgun (WGS) entry which is preliminary data.</text>
</comment>
<dbReference type="CDD" id="cd00761">
    <property type="entry name" value="Glyco_tranf_GTA_type"/>
    <property type="match status" value="1"/>
</dbReference>
<gene>
    <name evidence="2" type="ORF">DU508_22530</name>
</gene>
<keyword evidence="3" id="KW-1185">Reference proteome</keyword>
<dbReference type="Gene3D" id="3.90.550.10">
    <property type="entry name" value="Spore Coat Polysaccharide Biosynthesis Protein SpsA, Chain A"/>
    <property type="match status" value="1"/>
</dbReference>
<organism evidence="2 3">
    <name type="scientific">Pedobacter chinensis</name>
    <dbReference type="NCBI Taxonomy" id="2282421"/>
    <lineage>
        <taxon>Bacteria</taxon>
        <taxon>Pseudomonadati</taxon>
        <taxon>Bacteroidota</taxon>
        <taxon>Sphingobacteriia</taxon>
        <taxon>Sphingobacteriales</taxon>
        <taxon>Sphingobacteriaceae</taxon>
        <taxon>Pedobacter</taxon>
    </lineage>
</organism>
<dbReference type="PANTHER" id="PTHR22916:SF3">
    <property type="entry name" value="UDP-GLCNAC:BETAGAL BETA-1,3-N-ACETYLGLUCOSAMINYLTRANSFERASE-LIKE PROTEIN 1"/>
    <property type="match status" value="1"/>
</dbReference>
<dbReference type="InterPro" id="IPR029044">
    <property type="entry name" value="Nucleotide-diphossugar_trans"/>
</dbReference>
<dbReference type="InterPro" id="IPR001173">
    <property type="entry name" value="Glyco_trans_2-like"/>
</dbReference>
<reference evidence="2 3" key="1">
    <citation type="submission" date="2018-07" db="EMBL/GenBank/DDBJ databases">
        <title>Pedobacter sp. nov., isolated from soil.</title>
        <authorList>
            <person name="Zhou L.Y."/>
            <person name="Du Z.J."/>
        </authorList>
    </citation>
    <scope>NUCLEOTIDE SEQUENCE [LARGE SCALE GENOMIC DNA]</scope>
    <source>
        <strain evidence="2 3">JDX94</strain>
    </source>
</reference>
<evidence type="ECO:0000259" key="1">
    <source>
        <dbReference type="Pfam" id="PF00535"/>
    </source>
</evidence>
<dbReference type="AlphaFoldDB" id="A0A369PUF2"/>
<keyword evidence="2" id="KW-0808">Transferase</keyword>
<accession>A0A369PUF2</accession>
<evidence type="ECO:0000313" key="2">
    <source>
        <dbReference type="EMBL" id="RDC54266.1"/>
    </source>
</evidence>